<dbReference type="HAMAP" id="MF_00113">
    <property type="entry name" value="QueA"/>
    <property type="match status" value="1"/>
</dbReference>
<dbReference type="Gene3D" id="2.40.10.240">
    <property type="entry name" value="QueA-like"/>
    <property type="match status" value="1"/>
</dbReference>
<protein>
    <recommendedName>
        <fullName evidence="5">S-adenosylmethionine:tRNA ribosyltransferase-isomerase</fullName>
        <ecNumber evidence="5">2.4.99.17</ecNumber>
    </recommendedName>
    <alternativeName>
        <fullName evidence="5">Queuosine biosynthesis protein QueA</fullName>
    </alternativeName>
</protein>
<dbReference type="Proteomes" id="UP000216339">
    <property type="component" value="Unassembled WGS sequence"/>
</dbReference>
<accession>A0A271J394</accession>
<dbReference type="PANTHER" id="PTHR30307:SF0">
    <property type="entry name" value="S-ADENOSYLMETHIONINE:TRNA RIBOSYLTRANSFERASE-ISOMERASE"/>
    <property type="match status" value="1"/>
</dbReference>
<organism evidence="6 7">
    <name type="scientific">Rubrivirga marina</name>
    <dbReference type="NCBI Taxonomy" id="1196024"/>
    <lineage>
        <taxon>Bacteria</taxon>
        <taxon>Pseudomonadati</taxon>
        <taxon>Rhodothermota</taxon>
        <taxon>Rhodothermia</taxon>
        <taxon>Rhodothermales</taxon>
        <taxon>Rubricoccaceae</taxon>
        <taxon>Rubrivirga</taxon>
    </lineage>
</organism>
<dbReference type="NCBIfam" id="TIGR00113">
    <property type="entry name" value="queA"/>
    <property type="match status" value="1"/>
</dbReference>
<evidence type="ECO:0000313" key="7">
    <source>
        <dbReference type="Proteomes" id="UP000216339"/>
    </source>
</evidence>
<dbReference type="SUPFAM" id="SSF111337">
    <property type="entry name" value="QueA-like"/>
    <property type="match status" value="1"/>
</dbReference>
<proteinExistence type="inferred from homology"/>
<comment type="function">
    <text evidence="5">Transfers and isomerizes the ribose moiety from AdoMet to the 7-aminomethyl group of 7-deazaguanine (preQ1-tRNA) to give epoxyqueuosine (oQ-tRNA).</text>
</comment>
<evidence type="ECO:0000313" key="6">
    <source>
        <dbReference type="EMBL" id="PAP77972.1"/>
    </source>
</evidence>
<sequence length="350" mass="38210">MPDSLAPYDFDLPDGLIAQRPAERRDASRMLVLHRGTGAVEDRQFADLGEFLDPGDALVFNDTRVVPARLVGRRPTGGRAELFLVERAEDGTWSALAKPGRKLTAGAEVLFDEHLGARVEAVEESGRRRVRLLRDGHPFETVEAEEVAIEQIGRMPLPPYVDREADAADRERYQTVFARKRGAIAAPTAGLHFTPGTVEALREQGVVTAEVTLHVGYGTFEPVRADDLREHRVAPERIEVSPATADALNGVRQSGGRVVAVGTTSTRALETSADDAGRFHPVAGPTDLTVTPGYRFRAVDALLTNFHLPKSSLLVLTATFGGLGPVMEAYRHAVREGYRFYSYGDCMLIV</sequence>
<dbReference type="AlphaFoldDB" id="A0A271J394"/>
<comment type="pathway">
    <text evidence="5">tRNA modification; tRNA-queuosine biosynthesis.</text>
</comment>
<keyword evidence="1 5" id="KW-0963">Cytoplasm</keyword>
<keyword evidence="2 5" id="KW-0808">Transferase</keyword>
<dbReference type="PANTHER" id="PTHR30307">
    <property type="entry name" value="S-ADENOSYLMETHIONINE:TRNA RIBOSYLTRANSFERASE-ISOMERASE"/>
    <property type="match status" value="1"/>
</dbReference>
<dbReference type="InterPro" id="IPR042118">
    <property type="entry name" value="QueA_dom1"/>
</dbReference>
<evidence type="ECO:0000256" key="3">
    <source>
        <dbReference type="ARBA" id="ARBA00022691"/>
    </source>
</evidence>
<comment type="similarity">
    <text evidence="5">Belongs to the QueA family.</text>
</comment>
<reference evidence="6 7" key="1">
    <citation type="submission" date="2016-11" db="EMBL/GenBank/DDBJ databases">
        <title>Study of marine rhodopsin-containing bacteria.</title>
        <authorList>
            <person name="Yoshizawa S."/>
            <person name="Kumagai Y."/>
            <person name="Kogure K."/>
        </authorList>
    </citation>
    <scope>NUCLEOTIDE SEQUENCE [LARGE SCALE GENOMIC DNA]</scope>
    <source>
        <strain evidence="6 7">SAORIC-28</strain>
    </source>
</reference>
<dbReference type="InterPro" id="IPR042119">
    <property type="entry name" value="QueA_dom2"/>
</dbReference>
<evidence type="ECO:0000256" key="4">
    <source>
        <dbReference type="ARBA" id="ARBA00022785"/>
    </source>
</evidence>
<dbReference type="EMBL" id="MQWD01000001">
    <property type="protein sequence ID" value="PAP77972.1"/>
    <property type="molecule type" value="Genomic_DNA"/>
</dbReference>
<dbReference type="InterPro" id="IPR003699">
    <property type="entry name" value="QueA"/>
</dbReference>
<dbReference type="Gene3D" id="3.40.1780.10">
    <property type="entry name" value="QueA-like"/>
    <property type="match status" value="2"/>
</dbReference>
<keyword evidence="6" id="KW-0413">Isomerase</keyword>
<evidence type="ECO:0000256" key="1">
    <source>
        <dbReference type="ARBA" id="ARBA00022490"/>
    </source>
</evidence>
<dbReference type="OrthoDB" id="9805933at2"/>
<gene>
    <name evidence="5" type="primary">queA</name>
    <name evidence="6" type="ORF">BSZ37_16765</name>
</gene>
<dbReference type="GO" id="GO:0005737">
    <property type="term" value="C:cytoplasm"/>
    <property type="evidence" value="ECO:0007669"/>
    <property type="project" value="UniProtKB-SubCell"/>
</dbReference>
<dbReference type="NCBIfam" id="NF001140">
    <property type="entry name" value="PRK00147.1"/>
    <property type="match status" value="1"/>
</dbReference>
<name>A0A271J394_9BACT</name>
<evidence type="ECO:0000256" key="5">
    <source>
        <dbReference type="HAMAP-Rule" id="MF_00113"/>
    </source>
</evidence>
<comment type="catalytic activity">
    <reaction evidence="5">
        <text>7-aminomethyl-7-carbaguanosine(34) in tRNA + S-adenosyl-L-methionine = epoxyqueuosine(34) in tRNA + adenine + L-methionine + 2 H(+)</text>
        <dbReference type="Rhea" id="RHEA:32155"/>
        <dbReference type="Rhea" id="RHEA-COMP:10342"/>
        <dbReference type="Rhea" id="RHEA-COMP:18582"/>
        <dbReference type="ChEBI" id="CHEBI:15378"/>
        <dbReference type="ChEBI" id="CHEBI:16708"/>
        <dbReference type="ChEBI" id="CHEBI:57844"/>
        <dbReference type="ChEBI" id="CHEBI:59789"/>
        <dbReference type="ChEBI" id="CHEBI:82833"/>
        <dbReference type="ChEBI" id="CHEBI:194443"/>
        <dbReference type="EC" id="2.4.99.17"/>
    </reaction>
</comment>
<keyword evidence="3 5" id="KW-0949">S-adenosyl-L-methionine</keyword>
<keyword evidence="7" id="KW-1185">Reference proteome</keyword>
<comment type="caution">
    <text evidence="6">The sequence shown here is derived from an EMBL/GenBank/DDBJ whole genome shotgun (WGS) entry which is preliminary data.</text>
</comment>
<evidence type="ECO:0000256" key="2">
    <source>
        <dbReference type="ARBA" id="ARBA00022679"/>
    </source>
</evidence>
<keyword evidence="4 5" id="KW-0671">Queuosine biosynthesis</keyword>
<dbReference type="EC" id="2.4.99.17" evidence="5"/>
<dbReference type="GO" id="GO:0051075">
    <property type="term" value="F:S-adenosylmethionine:tRNA ribosyltransferase-isomerase activity"/>
    <property type="evidence" value="ECO:0007669"/>
    <property type="project" value="UniProtKB-EC"/>
</dbReference>
<comment type="subunit">
    <text evidence="5">Monomer.</text>
</comment>
<comment type="subcellular location">
    <subcellularLocation>
        <location evidence="5">Cytoplasm</location>
    </subcellularLocation>
</comment>
<dbReference type="InterPro" id="IPR036100">
    <property type="entry name" value="QueA_sf"/>
</dbReference>
<dbReference type="RefSeq" id="WP_095511641.1">
    <property type="nucleotide sequence ID" value="NZ_MQWD01000001.1"/>
</dbReference>
<dbReference type="GO" id="GO:0008616">
    <property type="term" value="P:tRNA queuosine(34) biosynthetic process"/>
    <property type="evidence" value="ECO:0007669"/>
    <property type="project" value="UniProtKB-UniRule"/>
</dbReference>
<dbReference type="UniPathway" id="UPA00392"/>
<dbReference type="Pfam" id="PF02547">
    <property type="entry name" value="Queuosine_synth"/>
    <property type="match status" value="1"/>
</dbReference>